<evidence type="ECO:0000256" key="1">
    <source>
        <dbReference type="ARBA" id="ARBA00022801"/>
    </source>
</evidence>
<dbReference type="InterPro" id="IPR049492">
    <property type="entry name" value="BD-FAE-like_dom"/>
</dbReference>
<reference evidence="5 6" key="1">
    <citation type="submission" date="2020-08" db="EMBL/GenBank/DDBJ databases">
        <title>Complete genome sequence of Entomobacter blattae G55GP.</title>
        <authorList>
            <person name="Poehlein A."/>
            <person name="Guzman J."/>
            <person name="Daniel R."/>
            <person name="Vilcinskas A."/>
        </authorList>
    </citation>
    <scope>NUCLEOTIDE SEQUENCE [LARGE SCALE GENOMIC DNA]</scope>
    <source>
        <strain evidence="5 6">G55GP</strain>
    </source>
</reference>
<feature type="signal peptide" evidence="3">
    <location>
        <begin position="1"/>
        <end position="23"/>
    </location>
</feature>
<dbReference type="InterPro" id="IPR029058">
    <property type="entry name" value="AB_hydrolase_fold"/>
</dbReference>
<dbReference type="PANTHER" id="PTHR48081:SF6">
    <property type="entry name" value="PEPTIDASE S9 PROLYL OLIGOPEPTIDASE CATALYTIC DOMAIN-CONTAINING PROTEIN"/>
    <property type="match status" value="1"/>
</dbReference>
<dbReference type="EMBL" id="CP060244">
    <property type="protein sequence ID" value="QNT78007.1"/>
    <property type="molecule type" value="Genomic_DNA"/>
</dbReference>
<dbReference type="SUPFAM" id="SSF53474">
    <property type="entry name" value="alpha/beta-Hydrolases"/>
    <property type="match status" value="1"/>
</dbReference>
<dbReference type="KEGG" id="ebla:JGUZn3_07740"/>
<dbReference type="AlphaFoldDB" id="A0A7H1NQE7"/>
<accession>A0A7H1NQE7</accession>
<keyword evidence="1" id="KW-0378">Hydrolase</keyword>
<keyword evidence="6" id="KW-1185">Reference proteome</keyword>
<feature type="domain" description="BD-FAE-like" evidence="4">
    <location>
        <begin position="113"/>
        <end position="298"/>
    </location>
</feature>
<dbReference type="GO" id="GO:0016787">
    <property type="term" value="F:hydrolase activity"/>
    <property type="evidence" value="ECO:0007669"/>
    <property type="project" value="UniProtKB-KW"/>
</dbReference>
<dbReference type="RefSeq" id="WP_203414393.1">
    <property type="nucleotide sequence ID" value="NZ_CP060244.1"/>
</dbReference>
<dbReference type="Gene3D" id="3.40.50.1820">
    <property type="entry name" value="alpha/beta hydrolase"/>
    <property type="match status" value="1"/>
</dbReference>
<evidence type="ECO:0000256" key="3">
    <source>
        <dbReference type="SAM" id="SignalP"/>
    </source>
</evidence>
<dbReference type="Proteomes" id="UP000516349">
    <property type="component" value="Chromosome"/>
</dbReference>
<proteinExistence type="predicted"/>
<feature type="region of interest" description="Disordered" evidence="2">
    <location>
        <begin position="33"/>
        <end position="60"/>
    </location>
</feature>
<feature type="compositionally biased region" description="Basic and acidic residues" evidence="2">
    <location>
        <begin position="48"/>
        <end position="58"/>
    </location>
</feature>
<keyword evidence="3" id="KW-0732">Signal</keyword>
<evidence type="ECO:0000313" key="6">
    <source>
        <dbReference type="Proteomes" id="UP000516349"/>
    </source>
</evidence>
<dbReference type="InterPro" id="IPR050300">
    <property type="entry name" value="GDXG_lipolytic_enzyme"/>
</dbReference>
<dbReference type="Pfam" id="PF20434">
    <property type="entry name" value="BD-FAE"/>
    <property type="match status" value="1"/>
</dbReference>
<protein>
    <submittedName>
        <fullName evidence="5">Prolyl oligopeptidase family protein</fullName>
    </submittedName>
</protein>
<evidence type="ECO:0000259" key="4">
    <source>
        <dbReference type="Pfam" id="PF20434"/>
    </source>
</evidence>
<evidence type="ECO:0000256" key="2">
    <source>
        <dbReference type="SAM" id="MobiDB-lite"/>
    </source>
</evidence>
<gene>
    <name evidence="5" type="ORF">JGUZn3_07740</name>
</gene>
<dbReference type="PANTHER" id="PTHR48081">
    <property type="entry name" value="AB HYDROLASE SUPERFAMILY PROTEIN C4A8.06C"/>
    <property type="match status" value="1"/>
</dbReference>
<evidence type="ECO:0000313" key="5">
    <source>
        <dbReference type="EMBL" id="QNT78007.1"/>
    </source>
</evidence>
<sequence length="344" mass="38654">MLVRRKLLMAGVAQGLASLSAFGQGRSETLMDTLKGPFKGPSISGSSSRRERGQKSDEVTSSSITVFPLWPQGYLQDSRLKRTEHTGQRGQVFDVMEPRLLMHNFPAGKTCRGAVIVVPGGGYCNIEEGVEGAPTARWLMEQGFQVFELLYRLPISGWSDHAVLSDGQRAVRVVRHLAEQYHYPADRVGMLGFSAGGHLAAITATQCQKRWEHICDGFDTLSARPDFVGLIYPVLTLMAPYNHNHSSRQISRHLEKGETVKDYSAEFTVDKDTSPMFLAHAEDDPIAPVENSLRMYTMLRQAHVKAELHIFQQGGHGWFRKHKLETYLWQPLFLNWVQVVFLSQ</sequence>
<name>A0A7H1NQE7_9PROT</name>
<feature type="chain" id="PRO_5028936860" evidence="3">
    <location>
        <begin position="24"/>
        <end position="344"/>
    </location>
</feature>
<organism evidence="5 6">
    <name type="scientific">Entomobacter blattae</name>
    <dbReference type="NCBI Taxonomy" id="2762277"/>
    <lineage>
        <taxon>Bacteria</taxon>
        <taxon>Pseudomonadati</taxon>
        <taxon>Pseudomonadota</taxon>
        <taxon>Alphaproteobacteria</taxon>
        <taxon>Acetobacterales</taxon>
        <taxon>Acetobacteraceae</taxon>
        <taxon>Entomobacter</taxon>
    </lineage>
</organism>